<sequence length="197" mass="21125">MTDQIVPEIGSVTDVVDRMETAAGGDKTTLREVVAALGEASFIPVLMAPALAVVSPLSGIPVFSSVCGLTIALVAGQILFNRDHLWLPDWLMRRRIASASLRRATRWLRKPAGFLDRHARTRMSYLVQPPLTWLMVLTCMLCGLAMPFLELFPFTSSILGGAVTLFSLSLLVRDGLIAALGYGSVGAAAWVGISLVG</sequence>
<dbReference type="PANTHER" id="PTHR41795">
    <property type="entry name" value="EXOPOLYSACCHARIDE SYNTHESIS PROTEIN"/>
    <property type="match status" value="1"/>
</dbReference>
<protein>
    <submittedName>
        <fullName evidence="2">Exopolysaccharide biosynthesis protein</fullName>
    </submittedName>
</protein>
<feature type="transmembrane region" description="Helical" evidence="1">
    <location>
        <begin position="125"/>
        <end position="146"/>
    </location>
</feature>
<comment type="caution">
    <text evidence="2">The sequence shown here is derived from an EMBL/GenBank/DDBJ whole genome shotgun (WGS) entry which is preliminary data.</text>
</comment>
<feature type="transmembrane region" description="Helical" evidence="1">
    <location>
        <begin position="33"/>
        <end position="54"/>
    </location>
</feature>
<keyword evidence="1" id="KW-1133">Transmembrane helix</keyword>
<evidence type="ECO:0000256" key="1">
    <source>
        <dbReference type="SAM" id="Phobius"/>
    </source>
</evidence>
<accession>A0AAE3TCA8</accession>
<dbReference type="AlphaFoldDB" id="A0AAE3TCA8"/>
<organism evidence="2 3">
    <name type="scientific">Psychromarinibacter sediminicola</name>
    <dbReference type="NCBI Taxonomy" id="3033385"/>
    <lineage>
        <taxon>Bacteria</taxon>
        <taxon>Pseudomonadati</taxon>
        <taxon>Pseudomonadota</taxon>
        <taxon>Alphaproteobacteria</taxon>
        <taxon>Rhodobacterales</taxon>
        <taxon>Paracoccaceae</taxon>
        <taxon>Psychromarinibacter</taxon>
    </lineage>
</organism>
<dbReference type="RefSeq" id="WP_275569579.1">
    <property type="nucleotide sequence ID" value="NZ_JARGYC010000096.1"/>
</dbReference>
<keyword evidence="1" id="KW-0812">Transmembrane</keyword>
<evidence type="ECO:0000313" key="3">
    <source>
        <dbReference type="Proteomes" id="UP001220964"/>
    </source>
</evidence>
<dbReference type="EMBL" id="JARGYC010000096">
    <property type="protein sequence ID" value="MDF0603460.1"/>
    <property type="molecule type" value="Genomic_DNA"/>
</dbReference>
<dbReference type="InterPro" id="IPR010331">
    <property type="entry name" value="ExoD"/>
</dbReference>
<gene>
    <name evidence="2" type="ORF">P1J78_22270</name>
</gene>
<name>A0AAE3TCA8_9RHOB</name>
<dbReference type="Pfam" id="PF06055">
    <property type="entry name" value="ExoD"/>
    <property type="match status" value="1"/>
</dbReference>
<dbReference type="PIRSF" id="PIRSF033239">
    <property type="entry name" value="ExoD"/>
    <property type="match status" value="1"/>
</dbReference>
<reference evidence="2" key="1">
    <citation type="submission" date="2023-03" db="EMBL/GenBank/DDBJ databases">
        <title>Multiphase analysis and comparison of six strains from genera Psychromarinibacter, Lutimaribacter, and Maritimibacter, including a novel species: Psychromarinibacter sediminicola sp. nov.</title>
        <authorList>
            <person name="Wang Y.-H."/>
            <person name="Ye M.-Q."/>
            <person name="Du Z.-J."/>
        </authorList>
    </citation>
    <scope>NUCLEOTIDE SEQUENCE</scope>
    <source>
        <strain evidence="2">C21-152</strain>
    </source>
</reference>
<keyword evidence="3" id="KW-1185">Reference proteome</keyword>
<feature type="transmembrane region" description="Helical" evidence="1">
    <location>
        <begin position="60"/>
        <end position="80"/>
    </location>
</feature>
<feature type="transmembrane region" description="Helical" evidence="1">
    <location>
        <begin position="179"/>
        <end position="196"/>
    </location>
</feature>
<proteinExistence type="predicted"/>
<dbReference type="Proteomes" id="UP001220964">
    <property type="component" value="Unassembled WGS sequence"/>
</dbReference>
<feature type="transmembrane region" description="Helical" evidence="1">
    <location>
        <begin position="152"/>
        <end position="172"/>
    </location>
</feature>
<keyword evidence="1" id="KW-0472">Membrane</keyword>
<evidence type="ECO:0000313" key="2">
    <source>
        <dbReference type="EMBL" id="MDF0603460.1"/>
    </source>
</evidence>
<dbReference type="PANTHER" id="PTHR41795:SF1">
    <property type="entry name" value="EXOPOLYSACCHARIDE SYNTHESIS PROTEIN"/>
    <property type="match status" value="1"/>
</dbReference>